<evidence type="ECO:0000259" key="6">
    <source>
        <dbReference type="PROSITE" id="PS51935"/>
    </source>
</evidence>
<reference evidence="7" key="1">
    <citation type="submission" date="2019-11" db="EMBL/GenBank/DDBJ databases">
        <authorList>
            <person name="Feng L."/>
        </authorList>
    </citation>
    <scope>NUCLEOTIDE SEQUENCE</scope>
    <source>
        <strain evidence="7">CParaputrificumLFYP93</strain>
    </source>
</reference>
<keyword evidence="2" id="KW-0645">Protease</keyword>
<keyword evidence="3" id="KW-0378">Hydrolase</keyword>
<keyword evidence="5" id="KW-0812">Transmembrane</keyword>
<dbReference type="PROSITE" id="PS51935">
    <property type="entry name" value="NLPC_P60"/>
    <property type="match status" value="1"/>
</dbReference>
<proteinExistence type="inferred from homology"/>
<accession>A0A6N3F048</accession>
<dbReference type="InterPro" id="IPR000064">
    <property type="entry name" value="NLP_P60_dom"/>
</dbReference>
<evidence type="ECO:0000256" key="2">
    <source>
        <dbReference type="ARBA" id="ARBA00022670"/>
    </source>
</evidence>
<dbReference type="SUPFAM" id="SSF54001">
    <property type="entry name" value="Cysteine proteinases"/>
    <property type="match status" value="1"/>
</dbReference>
<feature type="transmembrane region" description="Helical" evidence="5">
    <location>
        <begin position="21"/>
        <end position="45"/>
    </location>
</feature>
<sequence length="601" mass="66899">MFGFFNSASRRLNKFNRTRGGLSKIIKIMGIFLVFVFSVALVITLGEDDQVGGSDAKGTQFVKRVETEKLPETNPDGTTNGLNLLLIGRLSEGYVKEYLEIAQKLENGELGPLANKVTVERTLGVAATEQGNYSGLPILGSPLPLKDGKPLWDKSINMTLSTAYFDDYQKHGFTPSFAVTGNDTGGYYSGWQVNVDYASQVDKSSMNKKGSLDKYFFPDQMYSFAQVRNWKYPSVERNVDVNVVSEGAIEMAVSILYSGSPLFSYLPGDTKLDKTMALENVYNWTHEHFIEKYRHVLKYDILAQGWASKHLAVMINVAEGGKISQQTYDYVTRGPQRDVCTTFLKAINSDKSLEDFLSPAVDSSLARRNNASGIMYNLVGGKEYMMVPESTGHYVGEELLGALCYGRMLKFGGLEDVDPTNPDTYMNRFEDEWLPNGTGDWLKECGVDPSNLNPKILAILNEGYKLRGTPYYLGDPIVPKKNADGSYDVKTGRFDCSSFLQYIIKTITNIDIGRNTTMQLNSPNLEDISMKDLKTGDIIILGNNGVTEHVIMYLSGDATTNSFWYMDTGSNATGGVKVTNNASYQHANRKQWWPKRVKGID</sequence>
<feature type="domain" description="NlpC/P60" evidence="6">
    <location>
        <begin position="453"/>
        <end position="601"/>
    </location>
</feature>
<dbReference type="EMBL" id="CACRTV010000057">
    <property type="protein sequence ID" value="VYU45339.1"/>
    <property type="molecule type" value="Genomic_DNA"/>
</dbReference>
<dbReference type="GO" id="GO:0008234">
    <property type="term" value="F:cysteine-type peptidase activity"/>
    <property type="evidence" value="ECO:0007669"/>
    <property type="project" value="UniProtKB-KW"/>
</dbReference>
<comment type="similarity">
    <text evidence="1">Belongs to the peptidase C40 family.</text>
</comment>
<evidence type="ECO:0000313" key="7">
    <source>
        <dbReference type="EMBL" id="VYU45339.1"/>
    </source>
</evidence>
<dbReference type="Pfam" id="PF00877">
    <property type="entry name" value="NLPC_P60"/>
    <property type="match status" value="1"/>
</dbReference>
<evidence type="ECO:0000256" key="4">
    <source>
        <dbReference type="ARBA" id="ARBA00022807"/>
    </source>
</evidence>
<keyword evidence="5" id="KW-1133">Transmembrane helix</keyword>
<dbReference type="GO" id="GO:0006508">
    <property type="term" value="P:proteolysis"/>
    <property type="evidence" value="ECO:0007669"/>
    <property type="project" value="UniProtKB-KW"/>
</dbReference>
<keyword evidence="5" id="KW-0472">Membrane</keyword>
<dbReference type="Gene3D" id="3.90.1720.10">
    <property type="entry name" value="endopeptidase domain like (from Nostoc punctiforme)"/>
    <property type="match status" value="1"/>
</dbReference>
<evidence type="ECO:0000256" key="3">
    <source>
        <dbReference type="ARBA" id="ARBA00022801"/>
    </source>
</evidence>
<protein>
    <submittedName>
        <fullName evidence="7">NlpC/P60 family protein</fullName>
    </submittedName>
</protein>
<evidence type="ECO:0000256" key="5">
    <source>
        <dbReference type="SAM" id="Phobius"/>
    </source>
</evidence>
<name>A0A6N3F048_9CLOT</name>
<dbReference type="AlphaFoldDB" id="A0A6N3F048"/>
<evidence type="ECO:0000256" key="1">
    <source>
        <dbReference type="ARBA" id="ARBA00007074"/>
    </source>
</evidence>
<dbReference type="InterPro" id="IPR038765">
    <property type="entry name" value="Papain-like_cys_pep_sf"/>
</dbReference>
<gene>
    <name evidence="7" type="ORF">CPLFYP93_02327</name>
</gene>
<keyword evidence="4" id="KW-0788">Thiol protease</keyword>
<organism evidence="7">
    <name type="scientific">Clostridium paraputrificum</name>
    <dbReference type="NCBI Taxonomy" id="29363"/>
    <lineage>
        <taxon>Bacteria</taxon>
        <taxon>Bacillati</taxon>
        <taxon>Bacillota</taxon>
        <taxon>Clostridia</taxon>
        <taxon>Eubacteriales</taxon>
        <taxon>Clostridiaceae</taxon>
        <taxon>Clostridium</taxon>
    </lineage>
</organism>